<dbReference type="InterPro" id="IPR001077">
    <property type="entry name" value="COMT_C"/>
</dbReference>
<dbReference type="GO" id="GO:0046983">
    <property type="term" value="F:protein dimerization activity"/>
    <property type="evidence" value="ECO:0007669"/>
    <property type="project" value="InterPro"/>
</dbReference>
<dbReference type="EMBL" id="JAAMPI010000027">
    <property type="protein sequence ID" value="KAF4637305.1"/>
    <property type="molecule type" value="Genomic_DNA"/>
</dbReference>
<dbReference type="PANTHER" id="PTHR43712">
    <property type="entry name" value="PUTATIVE (AFU_ORTHOLOGUE AFUA_4G14580)-RELATED"/>
    <property type="match status" value="1"/>
</dbReference>
<feature type="domain" description="O-methyltransferase dimerisation" evidence="5">
    <location>
        <begin position="54"/>
        <end position="130"/>
    </location>
</feature>
<dbReference type="GO" id="GO:0008171">
    <property type="term" value="F:O-methyltransferase activity"/>
    <property type="evidence" value="ECO:0007669"/>
    <property type="project" value="InterPro"/>
</dbReference>
<evidence type="ECO:0000256" key="3">
    <source>
        <dbReference type="ARBA" id="ARBA00022691"/>
    </source>
</evidence>
<keyword evidence="1" id="KW-0489">Methyltransferase</keyword>
<dbReference type="OrthoDB" id="26719at2759"/>
<dbReference type="Gene3D" id="3.40.50.150">
    <property type="entry name" value="Vaccinia Virus protein VP39"/>
    <property type="match status" value="1"/>
</dbReference>
<evidence type="ECO:0000256" key="1">
    <source>
        <dbReference type="ARBA" id="ARBA00022603"/>
    </source>
</evidence>
<name>A0A8H4WA44_9HELO</name>
<comment type="caution">
    <text evidence="7">The sequence shown here is derived from an EMBL/GenBank/DDBJ whole genome shotgun (WGS) entry which is preliminary data.</text>
</comment>
<organism evidence="7 8">
    <name type="scientific">Cudoniella acicularis</name>
    <dbReference type="NCBI Taxonomy" id="354080"/>
    <lineage>
        <taxon>Eukaryota</taxon>
        <taxon>Fungi</taxon>
        <taxon>Dikarya</taxon>
        <taxon>Ascomycota</taxon>
        <taxon>Pezizomycotina</taxon>
        <taxon>Leotiomycetes</taxon>
        <taxon>Helotiales</taxon>
        <taxon>Tricladiaceae</taxon>
        <taxon>Cudoniella</taxon>
    </lineage>
</organism>
<dbReference type="Pfam" id="PF08100">
    <property type="entry name" value="Dimerisation"/>
    <property type="match status" value="1"/>
</dbReference>
<evidence type="ECO:0000259" key="5">
    <source>
        <dbReference type="Pfam" id="PF08100"/>
    </source>
</evidence>
<dbReference type="PROSITE" id="PS51683">
    <property type="entry name" value="SAM_OMT_II"/>
    <property type="match status" value="1"/>
</dbReference>
<dbReference type="InterPro" id="IPR037143">
    <property type="entry name" value="4-PPantetheinyl_Trfase_dom_sf"/>
</dbReference>
<dbReference type="InterPro" id="IPR016461">
    <property type="entry name" value="COMT-like"/>
</dbReference>
<evidence type="ECO:0000313" key="7">
    <source>
        <dbReference type="EMBL" id="KAF4637305.1"/>
    </source>
</evidence>
<feature type="domain" description="4'-phosphopantetheinyl transferase N-terminal" evidence="6">
    <location>
        <begin position="387"/>
        <end position="471"/>
    </location>
</feature>
<dbReference type="PANTHER" id="PTHR43712:SF18">
    <property type="entry name" value="PUTATIVE (AFU_ORTHOLOGUE AFUA_4G14240)-RELATED"/>
    <property type="match status" value="1"/>
</dbReference>
<dbReference type="Gene3D" id="3.90.470.20">
    <property type="entry name" value="4'-phosphopantetheinyl transferase domain"/>
    <property type="match status" value="2"/>
</dbReference>
<keyword evidence="2" id="KW-0808">Transferase</keyword>
<dbReference type="SUPFAM" id="SSF56214">
    <property type="entry name" value="4'-phosphopantetheinyl transferase"/>
    <property type="match status" value="2"/>
</dbReference>
<evidence type="ECO:0008006" key="9">
    <source>
        <dbReference type="Google" id="ProtNLM"/>
    </source>
</evidence>
<evidence type="ECO:0000259" key="4">
    <source>
        <dbReference type="Pfam" id="PF00891"/>
    </source>
</evidence>
<dbReference type="Pfam" id="PF22624">
    <property type="entry name" value="AASDHPPT_N"/>
    <property type="match status" value="1"/>
</dbReference>
<dbReference type="AlphaFoldDB" id="A0A8H4WA44"/>
<dbReference type="GO" id="GO:0008897">
    <property type="term" value="F:holo-[acyl-carrier-protein] synthase activity"/>
    <property type="evidence" value="ECO:0007669"/>
    <property type="project" value="InterPro"/>
</dbReference>
<dbReference type="SUPFAM" id="SSF46785">
    <property type="entry name" value="Winged helix' DNA-binding domain"/>
    <property type="match status" value="1"/>
</dbReference>
<keyword evidence="3" id="KW-0949">S-adenosyl-L-methionine</keyword>
<dbReference type="InterPro" id="IPR029063">
    <property type="entry name" value="SAM-dependent_MTases_sf"/>
</dbReference>
<keyword evidence="8" id="KW-1185">Reference proteome</keyword>
<dbReference type="GO" id="GO:0000287">
    <property type="term" value="F:magnesium ion binding"/>
    <property type="evidence" value="ECO:0007669"/>
    <property type="project" value="InterPro"/>
</dbReference>
<dbReference type="Pfam" id="PF00891">
    <property type="entry name" value="Methyltransf_2"/>
    <property type="match status" value="1"/>
</dbReference>
<dbReference type="Gene3D" id="1.10.10.10">
    <property type="entry name" value="Winged helix-like DNA-binding domain superfamily/Winged helix DNA-binding domain"/>
    <property type="match status" value="1"/>
</dbReference>
<dbReference type="Proteomes" id="UP000566819">
    <property type="component" value="Unassembled WGS sequence"/>
</dbReference>
<proteinExistence type="predicted"/>
<dbReference type="SUPFAM" id="SSF53335">
    <property type="entry name" value="S-adenosyl-L-methionine-dependent methyltransferases"/>
    <property type="match status" value="1"/>
</dbReference>
<sequence>MSSSSKIIADLEALLAAAKSTNLDELDDSTRLSLLGKIEEIHHQLDDPILAMYRHLTNFTGTAALRAVLKLEALNHIPRDGSITAKELASILKVEEEILIRMMRQLAAYGIFDSVGENEYTHTKFSLVYIERSEIDFFTFLMEEMAPVAARIPDYLATHDGSAIYSAKTSPFAWANDQEGKNFYEIVSEQPHRLARFDKGMVTKEAAHRILGLYPLASLVEKIDNAAGERAFIVDIGGGRGQSLISIMDELGDKVTPALGKWILQDRKPVLDSISNAELKVIEKMPHDFFQPQPIKGAHIYYLRRILHNWQNIQAKIILQNTANAMAKDSTLLIGEMVIPVKAGANKYLYMLDIIMFCIGGKERTATEFSDLLDSVGLTLVKASRPLALLPESEQVSVLKYYHVRDAKMSLVSHLLKHLIITKYCNVPWSQSTISRGTNGKPCFIPPSTSPNHVPIDFNVSHQAGIVSLIAAIGFQGHVDVGTDVVCANERLSRDYESIEKDGFFDWVDMHGDVFAESELNLMKLGPVSERDLGLDGIHIAGYGRDTLSRCQRRNTKVHVKVSKGPDGEEEKVEIDSNLVIDAKLRRFYAMWCLREAYVKMTGEALLAPWLKELEILDIQVPIAKKNIEDSASLEEGATFQDFNIIFKGRPVIDVEMELSALGMAYMVGGAVRASNAAERPQTAMGKWRQLDLDTDILTVAESSS</sequence>
<dbReference type="InterPro" id="IPR012967">
    <property type="entry name" value="COMT_dimerisation"/>
</dbReference>
<reference evidence="7 8" key="1">
    <citation type="submission" date="2020-03" db="EMBL/GenBank/DDBJ databases">
        <title>Draft Genome Sequence of Cudoniella acicularis.</title>
        <authorList>
            <person name="Buettner E."/>
            <person name="Kellner H."/>
        </authorList>
    </citation>
    <scope>NUCLEOTIDE SEQUENCE [LARGE SCALE GENOMIC DNA]</scope>
    <source>
        <strain evidence="7 8">DSM 108380</strain>
    </source>
</reference>
<evidence type="ECO:0000313" key="8">
    <source>
        <dbReference type="Proteomes" id="UP000566819"/>
    </source>
</evidence>
<dbReference type="InterPro" id="IPR036390">
    <property type="entry name" value="WH_DNA-bd_sf"/>
</dbReference>
<dbReference type="GO" id="GO:0032259">
    <property type="term" value="P:methylation"/>
    <property type="evidence" value="ECO:0007669"/>
    <property type="project" value="UniProtKB-KW"/>
</dbReference>
<accession>A0A8H4WA44</accession>
<gene>
    <name evidence="7" type="ORF">G7Y89_g772</name>
</gene>
<evidence type="ECO:0000256" key="2">
    <source>
        <dbReference type="ARBA" id="ARBA00022679"/>
    </source>
</evidence>
<dbReference type="InterPro" id="IPR055066">
    <property type="entry name" value="AASDHPPT_N"/>
</dbReference>
<dbReference type="InterPro" id="IPR036388">
    <property type="entry name" value="WH-like_DNA-bd_sf"/>
</dbReference>
<evidence type="ECO:0000259" key="6">
    <source>
        <dbReference type="Pfam" id="PF22624"/>
    </source>
</evidence>
<feature type="domain" description="O-methyltransferase C-terminal" evidence="4">
    <location>
        <begin position="232"/>
        <end position="377"/>
    </location>
</feature>
<protein>
    <recommendedName>
        <fullName evidence="9">O-methyltransferase domain-containing protein</fullName>
    </recommendedName>
</protein>